<dbReference type="EMBL" id="BPTR01000001">
    <property type="protein sequence ID" value="GJG26570.1"/>
    <property type="molecule type" value="Genomic_DNA"/>
</dbReference>
<feature type="compositionally biased region" description="Polar residues" evidence="1">
    <location>
        <begin position="34"/>
        <end position="43"/>
    </location>
</feature>
<feature type="compositionally biased region" description="Low complexity" evidence="1">
    <location>
        <begin position="51"/>
        <end position="65"/>
    </location>
</feature>
<evidence type="ECO:0000313" key="3">
    <source>
        <dbReference type="EMBL" id="OYP56305.1"/>
    </source>
</evidence>
<evidence type="ECO:0000313" key="4">
    <source>
        <dbReference type="Proteomes" id="UP000216189"/>
    </source>
</evidence>
<evidence type="ECO:0000313" key="5">
    <source>
        <dbReference type="Proteomes" id="UP000887043"/>
    </source>
</evidence>
<reference evidence="2" key="2">
    <citation type="submission" date="2021-08" db="EMBL/GenBank/DDBJ databases">
        <title>Prevotella lacticifex sp. nov., isolated from rumen of cow.</title>
        <authorList>
            <person name="Shinkai T."/>
            <person name="Ikeyama N."/>
            <person name="Kumagai M."/>
            <person name="Ohmori H."/>
            <person name="Sakamoto M."/>
            <person name="Ohkuma M."/>
            <person name="Mitsumori M."/>
        </authorList>
    </citation>
    <scope>NUCLEOTIDE SEQUENCE</scope>
    <source>
        <strain evidence="2">DSM 11371</strain>
    </source>
</reference>
<evidence type="ECO:0000256" key="1">
    <source>
        <dbReference type="SAM" id="MobiDB-lite"/>
    </source>
</evidence>
<proteinExistence type="predicted"/>
<dbReference type="RefSeq" id="WP_039869863.1">
    <property type="nucleotide sequence ID" value="NZ_BPTR01000001.1"/>
</dbReference>
<organism evidence="2 5">
    <name type="scientific">Segatella bryantii</name>
    <name type="common">Prevotella bryantii</name>
    <dbReference type="NCBI Taxonomy" id="77095"/>
    <lineage>
        <taxon>Bacteria</taxon>
        <taxon>Pseudomonadati</taxon>
        <taxon>Bacteroidota</taxon>
        <taxon>Bacteroidia</taxon>
        <taxon>Bacteroidales</taxon>
        <taxon>Prevotellaceae</taxon>
        <taxon>Segatella</taxon>
    </lineage>
</organism>
<reference evidence="3 4" key="1">
    <citation type="submission" date="2017-08" db="EMBL/GenBank/DDBJ databases">
        <title>Comparative genomics of non-oral Prevotella species.</title>
        <authorList>
            <person name="Accetto T."/>
            <person name="Nograsek B."/>
            <person name="Avgustin G."/>
        </authorList>
    </citation>
    <scope>NUCLEOTIDE SEQUENCE [LARGE SCALE GENOMIC DNA]</scope>
    <source>
        <strain evidence="3 4">TC1-1</strain>
    </source>
</reference>
<dbReference type="Proteomes" id="UP000887043">
    <property type="component" value="Unassembled WGS sequence"/>
</dbReference>
<keyword evidence="4" id="KW-1185">Reference proteome</keyword>
<dbReference type="EMBL" id="NPJF01000023">
    <property type="protein sequence ID" value="OYP56305.1"/>
    <property type="molecule type" value="Genomic_DNA"/>
</dbReference>
<accession>A0AA37HUB4</accession>
<gene>
    <name evidence="3" type="ORF">CIK91_02995</name>
    <name evidence="2" type="ORF">PRRU23_02700</name>
</gene>
<feature type="region of interest" description="Disordered" evidence="1">
    <location>
        <begin position="34"/>
        <end position="72"/>
    </location>
</feature>
<dbReference type="AlphaFoldDB" id="A0AA37HUB4"/>
<name>A0AA37HUB4_SEGBR</name>
<evidence type="ECO:0000313" key="2">
    <source>
        <dbReference type="EMBL" id="GJG26570.1"/>
    </source>
</evidence>
<protein>
    <submittedName>
        <fullName evidence="2">Uncharacterized protein</fullName>
    </submittedName>
</protein>
<dbReference type="GeneID" id="72480388"/>
<dbReference type="Proteomes" id="UP000216189">
    <property type="component" value="Unassembled WGS sequence"/>
</dbReference>
<sequence>MTKKIYTAPKTEIVSAELGNAVLLAASVNTTVSSFNGDNNEPQQDMPVIENTSENQNNDNNFGNNNGWGRGW</sequence>
<comment type="caution">
    <text evidence="2">The sequence shown here is derived from an EMBL/GenBank/DDBJ whole genome shotgun (WGS) entry which is preliminary data.</text>
</comment>